<organism evidence="1 2">
    <name type="scientific">Neofusicoccum parvum</name>
    <dbReference type="NCBI Taxonomy" id="310453"/>
    <lineage>
        <taxon>Eukaryota</taxon>
        <taxon>Fungi</taxon>
        <taxon>Dikarya</taxon>
        <taxon>Ascomycota</taxon>
        <taxon>Pezizomycotina</taxon>
        <taxon>Dothideomycetes</taxon>
        <taxon>Dothideomycetes incertae sedis</taxon>
        <taxon>Botryosphaeriales</taxon>
        <taxon>Botryosphaeriaceae</taxon>
        <taxon>Neofusicoccum</taxon>
    </lineage>
</organism>
<evidence type="ECO:0000313" key="2">
    <source>
        <dbReference type="Proteomes" id="UP001165186"/>
    </source>
</evidence>
<dbReference type="EMBL" id="BSXG01000023">
    <property type="protein sequence ID" value="GME25843.1"/>
    <property type="molecule type" value="Genomic_DNA"/>
</dbReference>
<reference evidence="1" key="1">
    <citation type="submission" date="2024-09" db="EMBL/GenBank/DDBJ databases">
        <title>Draft Genome Sequences of Neofusicoccum parvum.</title>
        <authorList>
            <person name="Ashida A."/>
            <person name="Camagna M."/>
            <person name="Tanaka A."/>
            <person name="Takemoto D."/>
        </authorList>
    </citation>
    <scope>NUCLEOTIDE SEQUENCE</scope>
    <source>
        <strain evidence="1">PPO83</strain>
    </source>
</reference>
<name>A0ACB5RZB2_9PEZI</name>
<comment type="caution">
    <text evidence="1">The sequence shown here is derived from an EMBL/GenBank/DDBJ whole genome shotgun (WGS) entry which is preliminary data.</text>
</comment>
<evidence type="ECO:0000313" key="1">
    <source>
        <dbReference type="EMBL" id="GME25843.1"/>
    </source>
</evidence>
<sequence length="157" mass="17575">MPAAPVKKDKAFRRYESNVDRALALFDTPQQEWADYISFLGRLLKAIQTHPQDVPIIPHSATVATRLAQCLNPSLPSGVHQKTLEVYAYIFSILQTSALSRDLHVYFPGLASVLSFASLSVRPAFLSIIETYVLSVEATWICWSIRYPSTQKFSKSG</sequence>
<protein>
    <submittedName>
        <fullName evidence="1">Cellular morphogenesis regulator</fullName>
    </submittedName>
</protein>
<gene>
    <name evidence="1" type="primary">g2717</name>
    <name evidence="1" type="ORF">NpPPO83_00002717</name>
</gene>
<dbReference type="Proteomes" id="UP001165186">
    <property type="component" value="Unassembled WGS sequence"/>
</dbReference>
<accession>A0ACB5RZB2</accession>
<keyword evidence="2" id="KW-1185">Reference proteome</keyword>
<proteinExistence type="predicted"/>